<accession>A0A919B9J9</accession>
<name>A0A919B9J9_9ACTN</name>
<dbReference type="GO" id="GO:0016597">
    <property type="term" value="F:amino acid binding"/>
    <property type="evidence" value="ECO:0007669"/>
    <property type="project" value="InterPro"/>
</dbReference>
<dbReference type="Pfam" id="PF02729">
    <property type="entry name" value="OTCace_N"/>
    <property type="match status" value="1"/>
</dbReference>
<sequence length="305" mass="33186">MRSLLSLADIDDRTLAALVDRAVVLGRTPQPEQTLAGKSVGIYFRRSSTRTRTAFWSAAVRLGAHAISYGPDDLQLVTGESLEDTGRVLGNYLDILVARTNDDMAELRGLARSGELSIVNALTAYEHPTQALADLAMLTEEFGSLDGRELLYVGEGNSTAAALALATAHVPGFRLTVVTPPGYGMPDEVLPLVEEIGGSTHGVTQTHDLASVDRTVDAVYTARWQTMGVQHADQEWMKAFLPYQVTTGLLDRLSKDDTIFMHDLPAMRGEEVVDEVLDGPRSRAWRQAYHKMTAAMAVLEWCAAA</sequence>
<dbReference type="Proteomes" id="UP000638313">
    <property type="component" value="Unassembled WGS sequence"/>
</dbReference>
<dbReference type="Gene3D" id="3.40.50.1370">
    <property type="entry name" value="Aspartate/ornithine carbamoyltransferase"/>
    <property type="match status" value="2"/>
</dbReference>
<dbReference type="SUPFAM" id="SSF53671">
    <property type="entry name" value="Aspartate/ornithine carbamoyltransferase"/>
    <property type="match status" value="1"/>
</dbReference>
<evidence type="ECO:0000256" key="2">
    <source>
        <dbReference type="RuleBase" id="RU003634"/>
    </source>
</evidence>
<feature type="domain" description="Aspartate/ornithine carbamoyltransferase carbamoyl-P binding" evidence="4">
    <location>
        <begin position="2"/>
        <end position="140"/>
    </location>
</feature>
<keyword evidence="1 2" id="KW-0808">Transferase</keyword>
<dbReference type="GO" id="GO:0004585">
    <property type="term" value="F:ornithine carbamoyltransferase activity"/>
    <property type="evidence" value="ECO:0007669"/>
    <property type="project" value="TreeGrafter"/>
</dbReference>
<dbReference type="InterPro" id="IPR006132">
    <property type="entry name" value="Asp/Orn_carbamoyltranf_P-bd"/>
</dbReference>
<evidence type="ECO:0000259" key="3">
    <source>
        <dbReference type="Pfam" id="PF00185"/>
    </source>
</evidence>
<dbReference type="PANTHER" id="PTHR45753:SF3">
    <property type="entry name" value="ORNITHINE TRANSCARBAMYLASE, MITOCHONDRIAL"/>
    <property type="match status" value="1"/>
</dbReference>
<dbReference type="InterPro" id="IPR006130">
    <property type="entry name" value="Asp/Orn_carbamoylTrfase"/>
</dbReference>
<evidence type="ECO:0000256" key="1">
    <source>
        <dbReference type="ARBA" id="ARBA00022679"/>
    </source>
</evidence>
<evidence type="ECO:0000313" key="5">
    <source>
        <dbReference type="EMBL" id="GHF69369.1"/>
    </source>
</evidence>
<comment type="caution">
    <text evidence="5">The sequence shown here is derived from an EMBL/GenBank/DDBJ whole genome shotgun (WGS) entry which is preliminary data.</text>
</comment>
<dbReference type="RefSeq" id="WP_190132768.1">
    <property type="nucleotide sequence ID" value="NZ_BNBD01000018.1"/>
</dbReference>
<feature type="domain" description="Aspartate/ornithine carbamoyltransferase Asp/Orn-binding" evidence="3">
    <location>
        <begin position="147"/>
        <end position="302"/>
    </location>
</feature>
<dbReference type="GO" id="GO:0042450">
    <property type="term" value="P:L-arginine biosynthetic process via ornithine"/>
    <property type="evidence" value="ECO:0007669"/>
    <property type="project" value="TreeGrafter"/>
</dbReference>
<dbReference type="Pfam" id="PF00185">
    <property type="entry name" value="OTCace"/>
    <property type="match status" value="1"/>
</dbReference>
<reference evidence="5" key="2">
    <citation type="submission" date="2020-09" db="EMBL/GenBank/DDBJ databases">
        <authorList>
            <person name="Sun Q."/>
            <person name="Ohkuma M."/>
        </authorList>
    </citation>
    <scope>NUCLEOTIDE SEQUENCE</scope>
    <source>
        <strain evidence="5">JCM 4059</strain>
    </source>
</reference>
<keyword evidence="6" id="KW-1185">Reference proteome</keyword>
<dbReference type="GO" id="GO:0019240">
    <property type="term" value="P:citrulline biosynthetic process"/>
    <property type="evidence" value="ECO:0007669"/>
    <property type="project" value="TreeGrafter"/>
</dbReference>
<dbReference type="InterPro" id="IPR006131">
    <property type="entry name" value="Asp_carbamoyltransf_Asp/Orn-bd"/>
</dbReference>
<evidence type="ECO:0000313" key="6">
    <source>
        <dbReference type="Proteomes" id="UP000638313"/>
    </source>
</evidence>
<dbReference type="InterPro" id="IPR002292">
    <property type="entry name" value="Orn/put_carbamltrans"/>
</dbReference>
<proteinExistence type="inferred from homology"/>
<comment type="similarity">
    <text evidence="2">Belongs to the aspartate/ornithine carbamoyltransferase superfamily.</text>
</comment>
<dbReference type="PRINTS" id="PR00102">
    <property type="entry name" value="OTCASE"/>
</dbReference>
<dbReference type="EMBL" id="BNBD01000018">
    <property type="protein sequence ID" value="GHF69369.1"/>
    <property type="molecule type" value="Genomic_DNA"/>
</dbReference>
<organism evidence="5 6">
    <name type="scientific">Streptomyces mashuensis</name>
    <dbReference type="NCBI Taxonomy" id="33904"/>
    <lineage>
        <taxon>Bacteria</taxon>
        <taxon>Bacillati</taxon>
        <taxon>Actinomycetota</taxon>
        <taxon>Actinomycetes</taxon>
        <taxon>Kitasatosporales</taxon>
        <taxon>Streptomycetaceae</taxon>
        <taxon>Streptomyces</taxon>
    </lineage>
</organism>
<dbReference type="PANTHER" id="PTHR45753">
    <property type="entry name" value="ORNITHINE CARBAMOYLTRANSFERASE, MITOCHONDRIAL"/>
    <property type="match status" value="1"/>
</dbReference>
<dbReference type="PRINTS" id="PR00100">
    <property type="entry name" value="AOTCASE"/>
</dbReference>
<gene>
    <name evidence="5" type="primary">argF</name>
    <name evidence="5" type="ORF">GCM10010218_58480</name>
</gene>
<protein>
    <submittedName>
        <fullName evidence="5">Ornithine carbamoyltransferase</fullName>
    </submittedName>
</protein>
<reference evidence="5" key="1">
    <citation type="journal article" date="2014" name="Int. J. Syst. Evol. Microbiol.">
        <title>Complete genome sequence of Corynebacterium casei LMG S-19264T (=DSM 44701T), isolated from a smear-ripened cheese.</title>
        <authorList>
            <consortium name="US DOE Joint Genome Institute (JGI-PGF)"/>
            <person name="Walter F."/>
            <person name="Albersmeier A."/>
            <person name="Kalinowski J."/>
            <person name="Ruckert C."/>
        </authorList>
    </citation>
    <scope>NUCLEOTIDE SEQUENCE</scope>
    <source>
        <strain evidence="5">JCM 4059</strain>
    </source>
</reference>
<evidence type="ECO:0000259" key="4">
    <source>
        <dbReference type="Pfam" id="PF02729"/>
    </source>
</evidence>
<dbReference type="InterPro" id="IPR036901">
    <property type="entry name" value="Asp/Orn_carbamoylTrfase_sf"/>
</dbReference>
<dbReference type="AlphaFoldDB" id="A0A919B9J9"/>